<feature type="compositionally biased region" description="Basic residues" evidence="6">
    <location>
        <begin position="51"/>
        <end position="60"/>
    </location>
</feature>
<evidence type="ECO:0000313" key="8">
    <source>
        <dbReference type="Proteomes" id="UP000054937"/>
    </source>
</evidence>
<proteinExistence type="inferred from homology"/>
<keyword evidence="4" id="KW-0967">Endosome</keyword>
<dbReference type="GO" id="GO:0015031">
    <property type="term" value="P:protein transport"/>
    <property type="evidence" value="ECO:0007669"/>
    <property type="project" value="UniProtKB-KW"/>
</dbReference>
<dbReference type="OrthoDB" id="1734063at2759"/>
<dbReference type="Proteomes" id="UP000054937">
    <property type="component" value="Unassembled WGS sequence"/>
</dbReference>
<keyword evidence="3" id="KW-0813">Transport</keyword>
<dbReference type="PANTHER" id="PTHR13673:SF0">
    <property type="entry name" value="VPS35 ENDOSOMAL PROTEIN-SORTING FACTOR-LIKE"/>
    <property type="match status" value="1"/>
</dbReference>
<evidence type="ECO:0000313" key="7">
    <source>
        <dbReference type="EMBL" id="KRX02875.1"/>
    </source>
</evidence>
<sequence>MSEKEQNYTQETLIVKEKDYEFYNKQRKINQQQTNFNPLLLNLQTIQNKKKRGGLSKKIQKNTAGFSPTKKKPLNKGAQKLLQNAKIQFKTQNSSVKNNPLLSTTTNKSNPLASKTMKSTNPLDPLSKKTKTKDPLQKKSYNPLAGGPKQVKKKQPLFDEDDAEETEKKQGKNLNQSQISTNDITNQDLSQSNLQDLENQEKKIYQNMINENSQDDILKQKNINTGYDGHYWQDIRNDFVKIFGINSNSTKLGQLVVNPFGSNAVKQEDKDLMKKAKNQKLRQDFGEVHKPSGGRELQKITFKNYLINLEERFENMQNKWNFGDKVASLQLSIQQIKLLIENENPRFAPIKYVYIIDILEQFGRNVLNRMKRLTFPQKTYSELEKTNFFEIMSSNIPEQTKEVARNWIKKIGSIRELLPRMYIETTLLPLYYFFDPKAIKPIAARLVRMSRAIGDYINCMYFSTFFMRVMYEIDPKQKWHILELLKDFYFYSKQGPKFFGKPGMGGEEYFELFKPFLDTAFRYYCNNCSDTEFYQLFQAFQESNQRQEVLTKILTIFPTQYIAQYAGPIFAIIQNYHVDIKAQKYGIFLPKISQTVTNKTALQQICQLVWLDLVQVQDLNLFLDILSSLLELVQKAFTGFQKTKFFSDVLDRFNELFQQQKQKTIDDVQSNTVRKNMLEKLESFLIDIFESSEDVNEVISIDPLQQFVSYFPEDIRTRVCTKILQIYIKKLQSGQKITEPITVHSLLTTAKHVNTGLHITDQTKKNLTNIMITLIKRINFGKDLEQMLNLYTDIRGNFGNISEVAEILIYSVVDLTFLGRKLSKNKINKKMKAFLQACIAFCYISIPMVKDIYSQVQFYNLCTQVALVHNLISQADSMFKTSLTLLAELPESIDGKNIDEKLAPLMKNMVGLMIILPDDPEMDYLHFFQGFYKLYQVFKWSKKNGNNFKLKLLNDFVKYLCIQIQDKLPYHVEGVISNDQLFAEPEFKLKIIEFLQECIKQINEIQNEILDKKALANDIYSNLGAIKINLEIINNLIQYLKQNNNIRSIFINALNIIVERGSQLAHDRIGKVHFKNYSAYINSTIKNLEREGVEIENIDSIKANIERSQKIARNNL</sequence>
<dbReference type="EMBL" id="LDAU01000151">
    <property type="protein sequence ID" value="KRX02875.1"/>
    <property type="molecule type" value="Genomic_DNA"/>
</dbReference>
<evidence type="ECO:0000256" key="6">
    <source>
        <dbReference type="SAM" id="MobiDB-lite"/>
    </source>
</evidence>
<dbReference type="InterPro" id="IPR029705">
    <property type="entry name" value="VPS35L"/>
</dbReference>
<evidence type="ECO:0000256" key="4">
    <source>
        <dbReference type="ARBA" id="ARBA00022753"/>
    </source>
</evidence>
<dbReference type="AlphaFoldDB" id="A0A0V0QKU1"/>
<evidence type="ECO:0000256" key="1">
    <source>
        <dbReference type="ARBA" id="ARBA00004177"/>
    </source>
</evidence>
<feature type="region of interest" description="Disordered" evidence="6">
    <location>
        <begin position="89"/>
        <end position="189"/>
    </location>
</feature>
<evidence type="ECO:0000256" key="2">
    <source>
        <dbReference type="ARBA" id="ARBA00010704"/>
    </source>
</evidence>
<evidence type="ECO:0000256" key="5">
    <source>
        <dbReference type="ARBA" id="ARBA00022927"/>
    </source>
</evidence>
<gene>
    <name evidence="7" type="ORF">PPERSA_04078</name>
</gene>
<protein>
    <submittedName>
        <fullName evidence="7">Uncharacterized protein</fullName>
    </submittedName>
</protein>
<dbReference type="GO" id="GO:0032456">
    <property type="term" value="P:endocytic recycling"/>
    <property type="evidence" value="ECO:0007669"/>
    <property type="project" value="InterPro"/>
</dbReference>
<reference evidence="7 8" key="1">
    <citation type="journal article" date="2015" name="Sci. Rep.">
        <title>Genome of the facultative scuticociliatosis pathogen Pseudocohnilembus persalinus provides insight into its virulence through horizontal gene transfer.</title>
        <authorList>
            <person name="Xiong J."/>
            <person name="Wang G."/>
            <person name="Cheng J."/>
            <person name="Tian M."/>
            <person name="Pan X."/>
            <person name="Warren A."/>
            <person name="Jiang C."/>
            <person name="Yuan D."/>
            <person name="Miao W."/>
        </authorList>
    </citation>
    <scope>NUCLEOTIDE SEQUENCE [LARGE SCALE GENOMIC DNA]</scope>
    <source>
        <strain evidence="7">36N120E</strain>
    </source>
</reference>
<name>A0A0V0QKU1_PSEPJ</name>
<comment type="subcellular location">
    <subcellularLocation>
        <location evidence="1">Endosome</location>
    </subcellularLocation>
</comment>
<feature type="compositionally biased region" description="Polar residues" evidence="6">
    <location>
        <begin position="89"/>
        <end position="122"/>
    </location>
</feature>
<evidence type="ECO:0000256" key="3">
    <source>
        <dbReference type="ARBA" id="ARBA00022448"/>
    </source>
</evidence>
<feature type="compositionally biased region" description="Polar residues" evidence="6">
    <location>
        <begin position="172"/>
        <end position="189"/>
    </location>
</feature>
<accession>A0A0V0QKU1</accession>
<keyword evidence="5" id="KW-0653">Protein transport</keyword>
<feature type="region of interest" description="Disordered" evidence="6">
    <location>
        <begin position="51"/>
        <end position="75"/>
    </location>
</feature>
<dbReference type="InParanoid" id="A0A0V0QKU1"/>
<keyword evidence="8" id="KW-1185">Reference proteome</keyword>
<dbReference type="PANTHER" id="PTHR13673">
    <property type="entry name" value="ESOPHAGEAL CANCER ASSOCIATED PROTEIN"/>
    <property type="match status" value="1"/>
</dbReference>
<comment type="caution">
    <text evidence="7">The sequence shown here is derived from an EMBL/GenBank/DDBJ whole genome shotgun (WGS) entry which is preliminary data.</text>
</comment>
<dbReference type="GO" id="GO:0005768">
    <property type="term" value="C:endosome"/>
    <property type="evidence" value="ECO:0007669"/>
    <property type="project" value="UniProtKB-SubCell"/>
</dbReference>
<dbReference type="OMA" id="PKNGGIH"/>
<organism evidence="7 8">
    <name type="scientific">Pseudocohnilembus persalinus</name>
    <name type="common">Ciliate</name>
    <dbReference type="NCBI Taxonomy" id="266149"/>
    <lineage>
        <taxon>Eukaryota</taxon>
        <taxon>Sar</taxon>
        <taxon>Alveolata</taxon>
        <taxon>Ciliophora</taxon>
        <taxon>Intramacronucleata</taxon>
        <taxon>Oligohymenophorea</taxon>
        <taxon>Scuticociliatia</taxon>
        <taxon>Philasterida</taxon>
        <taxon>Pseudocohnilembidae</taxon>
        <taxon>Pseudocohnilembus</taxon>
    </lineage>
</organism>
<comment type="similarity">
    <text evidence="2">Belongs to the VPS35L family.</text>
</comment>